<dbReference type="PRINTS" id="PR00038">
    <property type="entry name" value="HTHLUXR"/>
</dbReference>
<dbReference type="InterPro" id="IPR000792">
    <property type="entry name" value="Tscrpt_reg_LuxR_C"/>
</dbReference>
<keyword evidence="1" id="KW-0805">Transcription regulation</keyword>
<sequence>MAVVSPLLRPRDSDALRAELRLLAQTGSLPVLFAGSVDGDVLLLSEFAGTRTNLLRGLTIRPRSGLGGISMVTGRPHAVADYRRAATITHEHDVPVSSEGLRAVFAAPVLVEGVARAVIYGAHRSSAPIAGRAADLVVQSARTLSYELRVRDEVDRRVRMQQAHASQSGPPVIPAPEIRAVHAELRRLAKLTTPVSSTDLLRLAGQLSRSLLDEAPDAEALLTPREMDVLIEVGLGCTNRQAAQRLSLRPETVKAYLRSASAKLGTSSRHEAVATARRLKLIP</sequence>
<evidence type="ECO:0000256" key="1">
    <source>
        <dbReference type="ARBA" id="ARBA00023015"/>
    </source>
</evidence>
<dbReference type="InterPro" id="IPR016032">
    <property type="entry name" value="Sig_transdc_resp-reg_C-effctor"/>
</dbReference>
<protein>
    <submittedName>
        <fullName evidence="5">Helix-turn-helix transcriptional regulator</fullName>
    </submittedName>
</protein>
<accession>A0A7I7T6M9</accession>
<dbReference type="InterPro" id="IPR039420">
    <property type="entry name" value="WalR-like"/>
</dbReference>
<dbReference type="Proteomes" id="UP000467148">
    <property type="component" value="Chromosome"/>
</dbReference>
<dbReference type="EMBL" id="AP022596">
    <property type="protein sequence ID" value="BBY64912.1"/>
    <property type="molecule type" value="Genomic_DNA"/>
</dbReference>
<feature type="domain" description="HTH luxR-type" evidence="4">
    <location>
        <begin position="215"/>
        <end position="280"/>
    </location>
</feature>
<evidence type="ECO:0000256" key="3">
    <source>
        <dbReference type="ARBA" id="ARBA00023163"/>
    </source>
</evidence>
<dbReference type="PANTHER" id="PTHR43214:SF42">
    <property type="entry name" value="TRANSCRIPTIONAL REGULATORY PROTEIN DESR"/>
    <property type="match status" value="1"/>
</dbReference>
<dbReference type="SUPFAM" id="SSF46894">
    <property type="entry name" value="C-terminal effector domain of the bipartite response regulators"/>
    <property type="match status" value="1"/>
</dbReference>
<dbReference type="Pfam" id="PF00196">
    <property type="entry name" value="GerE"/>
    <property type="match status" value="1"/>
</dbReference>
<evidence type="ECO:0000256" key="2">
    <source>
        <dbReference type="ARBA" id="ARBA00023125"/>
    </source>
</evidence>
<dbReference type="AlphaFoldDB" id="A0A7I7T6M9"/>
<proteinExistence type="predicted"/>
<dbReference type="PROSITE" id="PS50043">
    <property type="entry name" value="HTH_LUXR_2"/>
    <property type="match status" value="1"/>
</dbReference>
<keyword evidence="2" id="KW-0238">DNA-binding</keyword>
<dbReference type="CDD" id="cd06170">
    <property type="entry name" value="LuxR_C_like"/>
    <property type="match status" value="1"/>
</dbReference>
<dbReference type="SMART" id="SM00421">
    <property type="entry name" value="HTH_LUXR"/>
    <property type="match status" value="1"/>
</dbReference>
<dbReference type="KEGG" id="mhev:MHEL_31550"/>
<keyword evidence="3" id="KW-0804">Transcription</keyword>
<dbReference type="InterPro" id="IPR029016">
    <property type="entry name" value="GAF-like_dom_sf"/>
</dbReference>
<dbReference type="Gene3D" id="3.30.450.40">
    <property type="match status" value="1"/>
</dbReference>
<gene>
    <name evidence="5" type="ORF">MHEL_31550</name>
</gene>
<evidence type="ECO:0000313" key="5">
    <source>
        <dbReference type="EMBL" id="BBY64912.1"/>
    </source>
</evidence>
<keyword evidence="6" id="KW-1185">Reference proteome</keyword>
<organism evidence="5 6">
    <name type="scientific">Mycolicibacterium helvum</name>
    <dbReference type="NCBI Taxonomy" id="1534349"/>
    <lineage>
        <taxon>Bacteria</taxon>
        <taxon>Bacillati</taxon>
        <taxon>Actinomycetota</taxon>
        <taxon>Actinomycetes</taxon>
        <taxon>Mycobacteriales</taxon>
        <taxon>Mycobacteriaceae</taxon>
        <taxon>Mycolicibacterium</taxon>
    </lineage>
</organism>
<dbReference type="RefSeq" id="WP_246227237.1">
    <property type="nucleotide sequence ID" value="NZ_AP022596.1"/>
</dbReference>
<reference evidence="5 6" key="1">
    <citation type="journal article" date="2019" name="Emerg. Microbes Infect.">
        <title>Comprehensive subspecies identification of 175 nontuberculous mycobacteria species based on 7547 genomic profiles.</title>
        <authorList>
            <person name="Matsumoto Y."/>
            <person name="Kinjo T."/>
            <person name="Motooka D."/>
            <person name="Nabeya D."/>
            <person name="Jung N."/>
            <person name="Uechi K."/>
            <person name="Horii T."/>
            <person name="Iida T."/>
            <person name="Fujita J."/>
            <person name="Nakamura S."/>
        </authorList>
    </citation>
    <scope>NUCLEOTIDE SEQUENCE [LARGE SCALE GENOMIC DNA]</scope>
    <source>
        <strain evidence="5 6">JCM 30396</strain>
    </source>
</reference>
<dbReference type="SUPFAM" id="SSF55781">
    <property type="entry name" value="GAF domain-like"/>
    <property type="match status" value="1"/>
</dbReference>
<dbReference type="GO" id="GO:0003677">
    <property type="term" value="F:DNA binding"/>
    <property type="evidence" value="ECO:0007669"/>
    <property type="project" value="UniProtKB-KW"/>
</dbReference>
<dbReference type="GO" id="GO:0006355">
    <property type="term" value="P:regulation of DNA-templated transcription"/>
    <property type="evidence" value="ECO:0007669"/>
    <property type="project" value="InterPro"/>
</dbReference>
<evidence type="ECO:0000259" key="4">
    <source>
        <dbReference type="PROSITE" id="PS50043"/>
    </source>
</evidence>
<name>A0A7I7T6M9_9MYCO</name>
<dbReference type="InterPro" id="IPR036388">
    <property type="entry name" value="WH-like_DNA-bd_sf"/>
</dbReference>
<dbReference type="PANTHER" id="PTHR43214">
    <property type="entry name" value="TWO-COMPONENT RESPONSE REGULATOR"/>
    <property type="match status" value="1"/>
</dbReference>
<evidence type="ECO:0000313" key="6">
    <source>
        <dbReference type="Proteomes" id="UP000467148"/>
    </source>
</evidence>
<dbReference type="Gene3D" id="1.10.10.10">
    <property type="entry name" value="Winged helix-like DNA-binding domain superfamily/Winged helix DNA-binding domain"/>
    <property type="match status" value="1"/>
</dbReference>